<reference evidence="3 4" key="1">
    <citation type="submission" date="2020-07" db="EMBL/GenBank/DDBJ databases">
        <title>Sequencing the genomes of 1000 actinobacteria strains.</title>
        <authorList>
            <person name="Klenk H.-P."/>
        </authorList>
    </citation>
    <scope>NUCLEOTIDE SEQUENCE [LARGE SCALE GENOMIC DNA]</scope>
    <source>
        <strain evidence="3 4">CXB654</strain>
    </source>
</reference>
<gene>
    <name evidence="3" type="ORF">HDA32_003608</name>
</gene>
<evidence type="ECO:0000259" key="2">
    <source>
        <dbReference type="Pfam" id="PF07331"/>
    </source>
</evidence>
<feature type="domain" description="DUF1468" evidence="2">
    <location>
        <begin position="24"/>
        <end position="167"/>
    </location>
</feature>
<dbReference type="Pfam" id="PF07331">
    <property type="entry name" value="TctB"/>
    <property type="match status" value="1"/>
</dbReference>
<dbReference type="Proteomes" id="UP000589036">
    <property type="component" value="Unassembled WGS sequence"/>
</dbReference>
<keyword evidence="1" id="KW-1133">Transmembrane helix</keyword>
<evidence type="ECO:0000313" key="4">
    <source>
        <dbReference type="Proteomes" id="UP000589036"/>
    </source>
</evidence>
<evidence type="ECO:0000256" key="1">
    <source>
        <dbReference type="SAM" id="Phobius"/>
    </source>
</evidence>
<organism evidence="3 4">
    <name type="scientific">Spinactinospora alkalitolerans</name>
    <dbReference type="NCBI Taxonomy" id="687207"/>
    <lineage>
        <taxon>Bacteria</taxon>
        <taxon>Bacillati</taxon>
        <taxon>Actinomycetota</taxon>
        <taxon>Actinomycetes</taxon>
        <taxon>Streptosporangiales</taxon>
        <taxon>Nocardiopsidaceae</taxon>
        <taxon>Spinactinospora</taxon>
    </lineage>
</organism>
<feature type="transmembrane region" description="Helical" evidence="1">
    <location>
        <begin position="140"/>
        <end position="162"/>
    </location>
</feature>
<evidence type="ECO:0000313" key="3">
    <source>
        <dbReference type="EMBL" id="NYE48488.1"/>
    </source>
</evidence>
<dbReference type="EMBL" id="JACCCC010000001">
    <property type="protein sequence ID" value="NYE48488.1"/>
    <property type="molecule type" value="Genomic_DNA"/>
</dbReference>
<dbReference type="RefSeq" id="WP_179644262.1">
    <property type="nucleotide sequence ID" value="NZ_BAAAYY010000004.1"/>
</dbReference>
<dbReference type="InterPro" id="IPR009936">
    <property type="entry name" value="DUF1468"/>
</dbReference>
<comment type="caution">
    <text evidence="3">The sequence shown here is derived from an EMBL/GenBank/DDBJ whole genome shotgun (WGS) entry which is preliminary data.</text>
</comment>
<feature type="transmembrane region" description="Helical" evidence="1">
    <location>
        <begin position="18"/>
        <end position="36"/>
    </location>
</feature>
<keyword evidence="1" id="KW-0472">Membrane</keyword>
<accession>A0A852TX19</accession>
<name>A0A852TX19_9ACTN</name>
<proteinExistence type="predicted"/>
<keyword evidence="4" id="KW-1185">Reference proteome</keyword>
<feature type="transmembrane region" description="Helical" evidence="1">
    <location>
        <begin position="56"/>
        <end position="78"/>
    </location>
</feature>
<dbReference type="AlphaFoldDB" id="A0A852TX19"/>
<feature type="transmembrane region" description="Helical" evidence="1">
    <location>
        <begin position="101"/>
        <end position="134"/>
    </location>
</feature>
<keyword evidence="1" id="KW-0812">Transmembrane</keyword>
<protein>
    <recommendedName>
        <fullName evidence="2">DUF1468 domain-containing protein</fullName>
    </recommendedName>
</protein>
<sequence>MSARTPADGTDECAPSRAAGDLALGTALIVVCAWAAGESLDMPRRGELGLLTSPGFTPFLVCVLVAVLSAVVVARALMRGALKGIAPRIAEMWCSEESRRVVVLFALITGYALLIGVVQFAVVTGGFLLAMFWYVRSGGWLTIALATAVGVLLTAVVIPYAFTMPLP</sequence>